<feature type="compositionally biased region" description="Low complexity" evidence="1">
    <location>
        <begin position="489"/>
        <end position="501"/>
    </location>
</feature>
<protein>
    <recommendedName>
        <fullName evidence="4">Peptidylprolyl isomerase</fullName>
    </recommendedName>
</protein>
<reference evidence="2 3" key="1">
    <citation type="submission" date="2024-03" db="EMBL/GenBank/DDBJ databases">
        <title>Complete genome sequence of the green alga Chloropicon roscoffensis RCC1871.</title>
        <authorList>
            <person name="Lemieux C."/>
            <person name="Pombert J.-F."/>
            <person name="Otis C."/>
            <person name="Turmel M."/>
        </authorList>
    </citation>
    <scope>NUCLEOTIDE SEQUENCE [LARGE SCALE GENOMIC DNA]</scope>
    <source>
        <strain evidence="2 3">RCC1871</strain>
    </source>
</reference>
<accession>A0AAX4PJX7</accession>
<sequence length="608" mass="64839">MSLLFEDQEGEVAQAKQASKRLGALFDDDLSHDEAGSMTFKYEPKPSPSRASSRKPAGSVTGAEPYATIDQESRMLYATTISSLYRTRPGSSQPEACGAAGVALLEETPRSTALVVYDKTKTPFFKCGVCDELVLVPQASNYVAVVVEGNQGEGKTSWSLLFPTQAESEKFAWNVGAARVMAAIAAQEALDESNGGHVAAEVFQDSAHSDDKTAAVGDTVQVVYSSWADRSLEGRKISKEDPASAETVAKFEVGKKSSSVPAMVARAAEGMRRGSKRIAFRAEQVSCVEGDTKRVYSVASFEVTLAKMKKSKSSSAGRRKNTTGSFSEDVRPLSPPAERPSPGASAAEGTEAAPAPVAAAEEEAGEAVQSPEKTDKEMLIERIAKMSAAQNPYGMAPINMFAKPASKPDSRKSSQSSLPASPPKASRVEEARATPEAPEEEGGEEVAATATAAAEASVAEEKAHSRSEAVRAEQDRPATRVSGPAMAVQAQAQSPTNTAPPAAAAPIQLVLPPGCDTLVSVSRDIGELTSKMTALVDRMDRMEARKRDRELRERAVSSFRDAVEAVADRCRRMFESEREWGEDVDAAIAEAVEAEAEKFRSSLRDWQD</sequence>
<gene>
    <name evidence="2" type="ORF">HKI87_14g77310</name>
</gene>
<evidence type="ECO:0000313" key="2">
    <source>
        <dbReference type="EMBL" id="WZN66166.1"/>
    </source>
</evidence>
<dbReference type="AlphaFoldDB" id="A0AAX4PJX7"/>
<feature type="compositionally biased region" description="Basic residues" evidence="1">
    <location>
        <begin position="308"/>
        <end position="321"/>
    </location>
</feature>
<dbReference type="Proteomes" id="UP001472866">
    <property type="component" value="Chromosome 14"/>
</dbReference>
<feature type="region of interest" description="Disordered" evidence="1">
    <location>
        <begin position="308"/>
        <end position="501"/>
    </location>
</feature>
<evidence type="ECO:0000256" key="1">
    <source>
        <dbReference type="SAM" id="MobiDB-lite"/>
    </source>
</evidence>
<name>A0AAX4PJX7_9CHLO</name>
<evidence type="ECO:0000313" key="3">
    <source>
        <dbReference type="Proteomes" id="UP001472866"/>
    </source>
</evidence>
<organism evidence="2 3">
    <name type="scientific">Chloropicon roscoffensis</name>
    <dbReference type="NCBI Taxonomy" id="1461544"/>
    <lineage>
        <taxon>Eukaryota</taxon>
        <taxon>Viridiplantae</taxon>
        <taxon>Chlorophyta</taxon>
        <taxon>Chloropicophyceae</taxon>
        <taxon>Chloropicales</taxon>
        <taxon>Chloropicaceae</taxon>
        <taxon>Chloropicon</taxon>
    </lineage>
</organism>
<proteinExistence type="predicted"/>
<feature type="compositionally biased region" description="Low complexity" evidence="1">
    <location>
        <begin position="48"/>
        <end position="57"/>
    </location>
</feature>
<feature type="compositionally biased region" description="Basic and acidic residues" evidence="1">
    <location>
        <begin position="372"/>
        <end position="384"/>
    </location>
</feature>
<keyword evidence="3" id="KW-1185">Reference proteome</keyword>
<feature type="compositionally biased region" description="Low complexity" evidence="1">
    <location>
        <begin position="342"/>
        <end position="359"/>
    </location>
</feature>
<feature type="compositionally biased region" description="Low complexity" evidence="1">
    <location>
        <begin position="445"/>
        <end position="457"/>
    </location>
</feature>
<feature type="compositionally biased region" description="Basic and acidic residues" evidence="1">
    <location>
        <begin position="459"/>
        <end position="478"/>
    </location>
</feature>
<evidence type="ECO:0008006" key="4">
    <source>
        <dbReference type="Google" id="ProtNLM"/>
    </source>
</evidence>
<feature type="region of interest" description="Disordered" evidence="1">
    <location>
        <begin position="36"/>
        <end position="65"/>
    </location>
</feature>
<dbReference type="EMBL" id="CP151514">
    <property type="protein sequence ID" value="WZN66166.1"/>
    <property type="molecule type" value="Genomic_DNA"/>
</dbReference>